<evidence type="ECO:0000313" key="2">
    <source>
        <dbReference type="Proteomes" id="UP000003374"/>
    </source>
</evidence>
<dbReference type="AlphaFoldDB" id="A4BNH6"/>
<accession>A4BNH6</accession>
<protein>
    <submittedName>
        <fullName evidence="1">Uncharacterized protein</fullName>
    </submittedName>
</protein>
<name>A4BNH6_9GAMM</name>
<comment type="caution">
    <text evidence="1">The sequence shown here is derived from an EMBL/GenBank/DDBJ whole genome shotgun (WGS) entry which is preliminary data.</text>
</comment>
<gene>
    <name evidence="1" type="ORF">NB231_09993</name>
</gene>
<organism evidence="1 2">
    <name type="scientific">Nitrococcus mobilis Nb-231</name>
    <dbReference type="NCBI Taxonomy" id="314278"/>
    <lineage>
        <taxon>Bacteria</taxon>
        <taxon>Pseudomonadati</taxon>
        <taxon>Pseudomonadota</taxon>
        <taxon>Gammaproteobacteria</taxon>
        <taxon>Chromatiales</taxon>
        <taxon>Ectothiorhodospiraceae</taxon>
        <taxon>Nitrococcus</taxon>
    </lineage>
</organism>
<proteinExistence type="predicted"/>
<sequence length="38" mass="4512">MHCVLELPVDDTDFALRWRLIKAGFAKQVPVREWRSEV</sequence>
<dbReference type="EMBL" id="AAOF01000002">
    <property type="protein sequence ID" value="EAR22775.1"/>
    <property type="molecule type" value="Genomic_DNA"/>
</dbReference>
<dbReference type="Proteomes" id="UP000003374">
    <property type="component" value="Unassembled WGS sequence"/>
</dbReference>
<keyword evidence="2" id="KW-1185">Reference proteome</keyword>
<reference evidence="1 2" key="1">
    <citation type="submission" date="2006-02" db="EMBL/GenBank/DDBJ databases">
        <authorList>
            <person name="Waterbury J."/>
            <person name="Ferriera S."/>
            <person name="Johnson J."/>
            <person name="Kravitz S."/>
            <person name="Halpern A."/>
            <person name="Remington K."/>
            <person name="Beeson K."/>
            <person name="Tran B."/>
            <person name="Rogers Y.-H."/>
            <person name="Friedman R."/>
            <person name="Venter J.C."/>
        </authorList>
    </citation>
    <scope>NUCLEOTIDE SEQUENCE [LARGE SCALE GENOMIC DNA]</scope>
    <source>
        <strain evidence="1 2">Nb-231</strain>
    </source>
</reference>
<dbReference type="HOGENOM" id="CLU_3330669_0_0_6"/>
<evidence type="ECO:0000313" key="1">
    <source>
        <dbReference type="EMBL" id="EAR22775.1"/>
    </source>
</evidence>